<accession>A0ABR6DAN1</accession>
<organism evidence="1 2">
    <name type="scientific">Methylobacterium fujisawaense</name>
    <dbReference type="NCBI Taxonomy" id="107400"/>
    <lineage>
        <taxon>Bacteria</taxon>
        <taxon>Pseudomonadati</taxon>
        <taxon>Pseudomonadota</taxon>
        <taxon>Alphaproteobacteria</taxon>
        <taxon>Hyphomicrobiales</taxon>
        <taxon>Methylobacteriaceae</taxon>
        <taxon>Methylobacterium</taxon>
    </lineage>
</organism>
<evidence type="ECO:0000313" key="2">
    <source>
        <dbReference type="Proteomes" id="UP000565455"/>
    </source>
</evidence>
<proteinExistence type="predicted"/>
<comment type="caution">
    <text evidence="1">The sequence shown here is derived from an EMBL/GenBank/DDBJ whole genome shotgun (WGS) entry which is preliminary data.</text>
</comment>
<dbReference type="Gene3D" id="1.10.260.40">
    <property type="entry name" value="lambda repressor-like DNA-binding domains"/>
    <property type="match status" value="1"/>
</dbReference>
<keyword evidence="2" id="KW-1185">Reference proteome</keyword>
<name>A0ABR6DAN1_9HYPH</name>
<dbReference type="EMBL" id="JACJIM010000003">
    <property type="protein sequence ID" value="MBA9063148.1"/>
    <property type="molecule type" value="Genomic_DNA"/>
</dbReference>
<dbReference type="InterPro" id="IPR010982">
    <property type="entry name" value="Lambda_DNA-bd_dom_sf"/>
</dbReference>
<gene>
    <name evidence="1" type="ORF">GGQ91_002536</name>
</gene>
<reference evidence="1 2" key="1">
    <citation type="submission" date="2020-08" db="EMBL/GenBank/DDBJ databases">
        <title>Genomic Encyclopedia of Type Strains, Phase IV (KMG-IV): sequencing the most valuable type-strain genomes for metagenomic binning, comparative biology and taxonomic classification.</title>
        <authorList>
            <person name="Goeker M."/>
        </authorList>
    </citation>
    <scope>NUCLEOTIDE SEQUENCE [LARGE SCALE GENOMIC DNA]</scope>
    <source>
        <strain evidence="1 2">DSM 5686</strain>
    </source>
</reference>
<sequence>MSQKDHYTATGRQIAAARSLLAMGQAELAASASISVPTLKRMEASEGPAAGMPNNVRAVIAALESAGVEFIPANGGGPGVRLRGGSHSDG</sequence>
<dbReference type="RefSeq" id="WP_182592080.1">
    <property type="nucleotide sequence ID" value="NZ_JACJIM010000003.1"/>
</dbReference>
<evidence type="ECO:0000313" key="1">
    <source>
        <dbReference type="EMBL" id="MBA9063148.1"/>
    </source>
</evidence>
<protein>
    <submittedName>
        <fullName evidence="1">Transcriptional regulator</fullName>
    </submittedName>
</protein>
<dbReference type="GeneID" id="96604234"/>
<dbReference type="Proteomes" id="UP000565455">
    <property type="component" value="Unassembled WGS sequence"/>
</dbReference>